<protein>
    <submittedName>
        <fullName evidence="2">Uncharacterized protein</fullName>
    </submittedName>
</protein>
<organism evidence="2 3">
    <name type="scientific">Cronartium quercuum f. sp. fusiforme G11</name>
    <dbReference type="NCBI Taxonomy" id="708437"/>
    <lineage>
        <taxon>Eukaryota</taxon>
        <taxon>Fungi</taxon>
        <taxon>Dikarya</taxon>
        <taxon>Basidiomycota</taxon>
        <taxon>Pucciniomycotina</taxon>
        <taxon>Pucciniomycetes</taxon>
        <taxon>Pucciniales</taxon>
        <taxon>Coleosporiaceae</taxon>
        <taxon>Cronartium</taxon>
    </lineage>
</organism>
<accession>A0A9P6TA46</accession>
<reference evidence="2" key="1">
    <citation type="submission" date="2013-11" db="EMBL/GenBank/DDBJ databases">
        <title>Genome sequence of the fusiform rust pathogen reveals effectors for host alternation and coevolution with pine.</title>
        <authorList>
            <consortium name="DOE Joint Genome Institute"/>
            <person name="Smith K."/>
            <person name="Pendleton A."/>
            <person name="Kubisiak T."/>
            <person name="Anderson C."/>
            <person name="Salamov A."/>
            <person name="Aerts A."/>
            <person name="Riley R."/>
            <person name="Clum A."/>
            <person name="Lindquist E."/>
            <person name="Ence D."/>
            <person name="Campbell M."/>
            <person name="Kronenberg Z."/>
            <person name="Feau N."/>
            <person name="Dhillon B."/>
            <person name="Hamelin R."/>
            <person name="Burleigh J."/>
            <person name="Smith J."/>
            <person name="Yandell M."/>
            <person name="Nelson C."/>
            <person name="Grigoriev I."/>
            <person name="Davis J."/>
        </authorList>
    </citation>
    <scope>NUCLEOTIDE SEQUENCE</scope>
    <source>
        <strain evidence="2">G11</strain>
    </source>
</reference>
<sequence length="95" mass="10249">MPSRTLSFSSAFSIRPPQFESTIKISESDVSGIPLGTSPGCTQRCLLEIPTESDVPGTALSLSRWDHLGDISGKSQLRKGHPMASSQGRLYLSQK</sequence>
<keyword evidence="3" id="KW-1185">Reference proteome</keyword>
<feature type="compositionally biased region" description="Polar residues" evidence="1">
    <location>
        <begin position="84"/>
        <end position="95"/>
    </location>
</feature>
<proteinExistence type="predicted"/>
<name>A0A9P6TA46_9BASI</name>
<gene>
    <name evidence="2" type="ORF">CROQUDRAFT_95252</name>
</gene>
<comment type="caution">
    <text evidence="2">The sequence shown here is derived from an EMBL/GenBank/DDBJ whole genome shotgun (WGS) entry which is preliminary data.</text>
</comment>
<evidence type="ECO:0000313" key="2">
    <source>
        <dbReference type="EMBL" id="KAG0144250.1"/>
    </source>
</evidence>
<evidence type="ECO:0000256" key="1">
    <source>
        <dbReference type="SAM" id="MobiDB-lite"/>
    </source>
</evidence>
<dbReference type="Proteomes" id="UP000886653">
    <property type="component" value="Unassembled WGS sequence"/>
</dbReference>
<evidence type="ECO:0000313" key="3">
    <source>
        <dbReference type="Proteomes" id="UP000886653"/>
    </source>
</evidence>
<dbReference type="AlphaFoldDB" id="A0A9P6TA46"/>
<feature type="region of interest" description="Disordered" evidence="1">
    <location>
        <begin position="73"/>
        <end position="95"/>
    </location>
</feature>
<dbReference type="EMBL" id="MU167299">
    <property type="protein sequence ID" value="KAG0144250.1"/>
    <property type="molecule type" value="Genomic_DNA"/>
</dbReference>